<dbReference type="GO" id="GO:2001234">
    <property type="term" value="P:negative regulation of apoptotic signaling pathway"/>
    <property type="evidence" value="ECO:0007669"/>
    <property type="project" value="TreeGrafter"/>
</dbReference>
<evidence type="ECO:0000256" key="6">
    <source>
        <dbReference type="ARBA" id="ARBA00022989"/>
    </source>
</evidence>
<accession>A0AB34HDE3</accession>
<comment type="caution">
    <text evidence="18">The sequence shown here is derived from an EMBL/GenBank/DDBJ whole genome shotgun (WGS) entry which is preliminary data.</text>
</comment>
<name>A0AB34HDE3_ESCRO</name>
<evidence type="ECO:0000256" key="3">
    <source>
        <dbReference type="ARBA" id="ARBA00022475"/>
    </source>
</evidence>
<evidence type="ECO:0000256" key="17">
    <source>
        <dbReference type="SAM" id="Phobius"/>
    </source>
</evidence>
<feature type="transmembrane region" description="Helical" evidence="17">
    <location>
        <begin position="246"/>
        <end position="267"/>
    </location>
</feature>
<dbReference type="GO" id="GO:0006915">
    <property type="term" value="P:apoptotic process"/>
    <property type="evidence" value="ECO:0007669"/>
    <property type="project" value="UniProtKB-KW"/>
</dbReference>
<keyword evidence="7" id="KW-0770">Synapse</keyword>
<feature type="transmembrane region" description="Helical" evidence="17">
    <location>
        <begin position="305"/>
        <end position="322"/>
    </location>
</feature>
<evidence type="ECO:0000256" key="15">
    <source>
        <dbReference type="ARBA" id="ARBA00042941"/>
    </source>
</evidence>
<keyword evidence="5" id="KW-0053">Apoptosis</keyword>
<evidence type="ECO:0000256" key="10">
    <source>
        <dbReference type="ARBA" id="ARBA00023257"/>
    </source>
</evidence>
<keyword evidence="8 17" id="KW-0472">Membrane</keyword>
<dbReference type="Pfam" id="PF01027">
    <property type="entry name" value="Bax1-I"/>
    <property type="match status" value="1"/>
</dbReference>
<organism evidence="18 19">
    <name type="scientific">Eschrichtius robustus</name>
    <name type="common">California gray whale</name>
    <name type="synonym">Eschrichtius gibbosus</name>
    <dbReference type="NCBI Taxonomy" id="9764"/>
    <lineage>
        <taxon>Eukaryota</taxon>
        <taxon>Metazoa</taxon>
        <taxon>Chordata</taxon>
        <taxon>Craniata</taxon>
        <taxon>Vertebrata</taxon>
        <taxon>Euteleostomi</taxon>
        <taxon>Mammalia</taxon>
        <taxon>Eutheria</taxon>
        <taxon>Laurasiatheria</taxon>
        <taxon>Artiodactyla</taxon>
        <taxon>Whippomorpha</taxon>
        <taxon>Cetacea</taxon>
        <taxon>Mysticeti</taxon>
        <taxon>Eschrichtiidae</taxon>
        <taxon>Eschrichtius</taxon>
    </lineage>
</organism>
<keyword evidence="4 17" id="KW-0812">Transmembrane</keyword>
<dbReference type="AlphaFoldDB" id="A0AB34HDE3"/>
<evidence type="ECO:0000256" key="14">
    <source>
        <dbReference type="ARBA" id="ARBA00040576"/>
    </source>
</evidence>
<feature type="transmembrane region" description="Helical" evidence="17">
    <location>
        <begin position="279"/>
        <end position="298"/>
    </location>
</feature>
<dbReference type="GO" id="GO:0045211">
    <property type="term" value="C:postsynaptic membrane"/>
    <property type="evidence" value="ECO:0007669"/>
    <property type="project" value="UniProtKB-SubCell"/>
</dbReference>
<evidence type="ECO:0000256" key="13">
    <source>
        <dbReference type="ARBA" id="ARBA00038784"/>
    </source>
</evidence>
<dbReference type="InterPro" id="IPR006214">
    <property type="entry name" value="Bax_inhibitor_1-related"/>
</dbReference>
<feature type="transmembrane region" description="Helical" evidence="17">
    <location>
        <begin position="399"/>
        <end position="421"/>
    </location>
</feature>
<keyword evidence="19" id="KW-1185">Reference proteome</keyword>
<comment type="subunit">
    <text evidence="13">Interacts with FAS/TNFRSF6 and BAX.</text>
</comment>
<dbReference type="GO" id="GO:0045121">
    <property type="term" value="C:membrane raft"/>
    <property type="evidence" value="ECO:0007669"/>
    <property type="project" value="UniProtKB-SubCell"/>
</dbReference>
<keyword evidence="3" id="KW-1003">Cell membrane</keyword>
<keyword evidence="10" id="KW-0628">Postsynaptic cell membrane</keyword>
<dbReference type="GO" id="GO:0005783">
    <property type="term" value="C:endoplasmic reticulum"/>
    <property type="evidence" value="ECO:0007669"/>
    <property type="project" value="TreeGrafter"/>
</dbReference>
<feature type="transmembrane region" description="Helical" evidence="17">
    <location>
        <begin position="366"/>
        <end position="387"/>
    </location>
</feature>
<evidence type="ECO:0000256" key="12">
    <source>
        <dbReference type="ARBA" id="ARBA00038174"/>
    </source>
</evidence>
<evidence type="ECO:0000313" key="19">
    <source>
        <dbReference type="Proteomes" id="UP001159641"/>
    </source>
</evidence>
<comment type="similarity">
    <text evidence="12">Belongs to the BI1 family. LFG subfamily.</text>
</comment>
<comment type="subcellular location">
    <subcellularLocation>
        <location evidence="2">Cell membrane</location>
        <topology evidence="2">Multi-pass membrane protein</topology>
    </subcellularLocation>
    <subcellularLocation>
        <location evidence="1">Membrane raft</location>
    </subcellularLocation>
    <subcellularLocation>
        <location evidence="11">Postsynaptic cell membrane</location>
    </subcellularLocation>
</comment>
<evidence type="ECO:0000256" key="4">
    <source>
        <dbReference type="ARBA" id="ARBA00022692"/>
    </source>
</evidence>
<evidence type="ECO:0000256" key="11">
    <source>
        <dbReference type="ARBA" id="ARBA00034100"/>
    </source>
</evidence>
<protein>
    <recommendedName>
        <fullName evidence="14">Protein lifeguard 2</fullName>
    </recommendedName>
    <alternativeName>
        <fullName evidence="15">Fas apoptotic inhibitory molecule 2</fullName>
    </alternativeName>
</protein>
<feature type="transmembrane region" description="Helical" evidence="17">
    <location>
        <begin position="334"/>
        <end position="354"/>
    </location>
</feature>
<reference evidence="18 19" key="1">
    <citation type="submission" date="2022-11" db="EMBL/GenBank/DDBJ databases">
        <title>Whole genome sequence of Eschrichtius robustus ER-17-0199.</title>
        <authorList>
            <person name="Bruniche-Olsen A."/>
            <person name="Black A.N."/>
            <person name="Fields C.J."/>
            <person name="Walden K."/>
            <person name="Dewoody J.A."/>
        </authorList>
    </citation>
    <scope>NUCLEOTIDE SEQUENCE [LARGE SCALE GENOMIC DNA]</scope>
    <source>
        <strain evidence="18">ER-17-0199</strain>
        <tissue evidence="18">Blubber</tissue>
    </source>
</reference>
<evidence type="ECO:0000256" key="1">
    <source>
        <dbReference type="ARBA" id="ARBA00004285"/>
    </source>
</evidence>
<evidence type="ECO:0000256" key="7">
    <source>
        <dbReference type="ARBA" id="ARBA00023018"/>
    </source>
</evidence>
<evidence type="ECO:0000313" key="18">
    <source>
        <dbReference type="EMBL" id="KAJ8788980.1"/>
    </source>
</evidence>
<feature type="transmembrane region" description="Helical" evidence="17">
    <location>
        <begin position="433"/>
        <end position="455"/>
    </location>
</feature>
<proteinExistence type="inferred from homology"/>
<keyword evidence="6 17" id="KW-1133">Transmembrane helix</keyword>
<feature type="region of interest" description="Disordered" evidence="16">
    <location>
        <begin position="75"/>
        <end position="157"/>
    </location>
</feature>
<evidence type="ECO:0000256" key="8">
    <source>
        <dbReference type="ARBA" id="ARBA00023136"/>
    </source>
</evidence>
<evidence type="ECO:0000256" key="9">
    <source>
        <dbReference type="ARBA" id="ARBA00023180"/>
    </source>
</evidence>
<evidence type="ECO:0000256" key="16">
    <source>
        <dbReference type="SAM" id="MobiDB-lite"/>
    </source>
</evidence>
<dbReference type="PANTHER" id="PTHR23291">
    <property type="entry name" value="BAX INHIBITOR-RELATED"/>
    <property type="match status" value="1"/>
</dbReference>
<evidence type="ECO:0000256" key="5">
    <source>
        <dbReference type="ARBA" id="ARBA00022703"/>
    </source>
</evidence>
<dbReference type="GO" id="GO:0005794">
    <property type="term" value="C:Golgi apparatus"/>
    <property type="evidence" value="ECO:0007669"/>
    <property type="project" value="TreeGrafter"/>
</dbReference>
<gene>
    <name evidence="18" type="ORF">J1605_022386</name>
</gene>
<sequence length="460" mass="50814">MVPPELHKALPGPLDDCLRDFSTWMSHGHHKLNLTPSEHISTFLPSHNGTIRPETQPPSLLMSLHPLSMSSLFSSTLSSNLPDGTGSGPGTARGIRKPPSPPPSKVKSEQISELSVANKAPGTEGQQQANGEKKEAPAVPSAPPSYEEATSGEGLKAGVFPPAPSAVPLHPSWAYVDPRAATMVHTSHHKAPRPKPKQTHPTVTYWRAFEGSSSSYESGFPTGDHELFTTFSWDDQNVRRVFIRKVYTILLIQLLVTLGVVALFTFCDPVKDYVQANPGWYWASYAVFFATYLTLACCSGPRRHFPWNLILLTIFTLSMAYLTGMLSSYYDTTSVLLCLGITALVCLSVTVFSFQTKFDFTSCQGVLFVLLMTLFFSGLILAILLPFQYVSLQVPWLHAVYAVLGAGVFTLFLAFDTQLLMGSRRHSLSPEEYIFGALNIYLDIIYIFTFFLQLFGTNRE</sequence>
<evidence type="ECO:0000256" key="2">
    <source>
        <dbReference type="ARBA" id="ARBA00004651"/>
    </source>
</evidence>
<dbReference type="EMBL" id="JAIQCJ010001561">
    <property type="protein sequence ID" value="KAJ8788980.1"/>
    <property type="molecule type" value="Genomic_DNA"/>
</dbReference>
<dbReference type="Proteomes" id="UP001159641">
    <property type="component" value="Unassembled WGS sequence"/>
</dbReference>
<dbReference type="CDD" id="cd10428">
    <property type="entry name" value="LFG_like"/>
    <property type="match status" value="1"/>
</dbReference>
<dbReference type="PANTHER" id="PTHR23291:SF18">
    <property type="entry name" value="PROTEIN LIFEGUARD 2"/>
    <property type="match status" value="1"/>
</dbReference>
<keyword evidence="9" id="KW-0325">Glycoprotein</keyword>